<organism evidence="6 7">
    <name type="scientific">Athelia psychrophila</name>
    <dbReference type="NCBI Taxonomy" id="1759441"/>
    <lineage>
        <taxon>Eukaryota</taxon>
        <taxon>Fungi</taxon>
        <taxon>Dikarya</taxon>
        <taxon>Basidiomycota</taxon>
        <taxon>Agaricomycotina</taxon>
        <taxon>Agaricomycetes</taxon>
        <taxon>Agaricomycetidae</taxon>
        <taxon>Atheliales</taxon>
        <taxon>Atheliaceae</taxon>
        <taxon>Athelia</taxon>
    </lineage>
</organism>
<dbReference type="GO" id="GO:0030026">
    <property type="term" value="P:intracellular manganese ion homeostasis"/>
    <property type="evidence" value="ECO:0007669"/>
    <property type="project" value="TreeGrafter"/>
</dbReference>
<accession>A0A166MKG7</accession>
<feature type="transmembrane region" description="Helical" evidence="5">
    <location>
        <begin position="337"/>
        <end position="362"/>
    </location>
</feature>
<sequence>MSPQSQSYALTAQSIDELYAQQGPENLGAATCRNNDLLESRGTVSGRIPVIANATVDAVDAKAHAYADATWKVLSLVYKAYQHEKETDANVVSLSGKMAALYSFIDDLEEDLPSKIKRLEEDVEWLVAVCPFVCMAIIIAQVDVNWAQVFDWFVPSKTIFASGGLYFPGDIVASPPPLQRPHPQTRPSTAPSRIPQTRRIATFFRSIFKVPSTDRPFKDYEPDPKTHAERENNALGFVRAHLWHGIVDMALSLLGFAVIIDVFILVLAAAVFYYGAGADATKMGPASLFDAHMLIGDLVGKPAALLWAKRLGGISAMAHLRLVPCLIIAAARGRSGLNGLLVASQVILSVVPPFVTLPLLYLTRSEAIMSVRVLVRNDSDNPRNPETAELEEQAEEGMVDYGSGKVATGLGVVIWLIMVASAAYLSITGSSRCDLGSTPVPQRSSFFLWSLPWLLPFAMASLLEVDLFLFWALLCDVS</sequence>
<keyword evidence="7" id="KW-1185">Reference proteome</keyword>
<dbReference type="GO" id="GO:0034755">
    <property type="term" value="P:iron ion transmembrane transport"/>
    <property type="evidence" value="ECO:0007669"/>
    <property type="project" value="TreeGrafter"/>
</dbReference>
<evidence type="ECO:0000256" key="2">
    <source>
        <dbReference type="ARBA" id="ARBA00022692"/>
    </source>
</evidence>
<dbReference type="AlphaFoldDB" id="A0A166MKG7"/>
<dbReference type="GO" id="GO:0005384">
    <property type="term" value="F:manganese ion transmembrane transporter activity"/>
    <property type="evidence" value="ECO:0007669"/>
    <property type="project" value="TreeGrafter"/>
</dbReference>
<evidence type="ECO:0000256" key="5">
    <source>
        <dbReference type="SAM" id="Phobius"/>
    </source>
</evidence>
<feature type="transmembrane region" description="Helical" evidence="5">
    <location>
        <begin position="311"/>
        <end position="331"/>
    </location>
</feature>
<evidence type="ECO:0000256" key="3">
    <source>
        <dbReference type="ARBA" id="ARBA00022989"/>
    </source>
</evidence>
<feature type="transmembrane region" description="Helical" evidence="5">
    <location>
        <begin position="447"/>
        <end position="474"/>
    </location>
</feature>
<feature type="transmembrane region" description="Helical" evidence="5">
    <location>
        <begin position="123"/>
        <end position="142"/>
    </location>
</feature>
<comment type="subcellular location">
    <subcellularLocation>
        <location evidence="1">Membrane</location>
        <topology evidence="1">Multi-pass membrane protein</topology>
    </subcellularLocation>
</comment>
<dbReference type="GO" id="GO:0015086">
    <property type="term" value="F:cadmium ion transmembrane transporter activity"/>
    <property type="evidence" value="ECO:0007669"/>
    <property type="project" value="TreeGrafter"/>
</dbReference>
<keyword evidence="2 5" id="KW-0812">Transmembrane</keyword>
<evidence type="ECO:0000256" key="4">
    <source>
        <dbReference type="ARBA" id="ARBA00023136"/>
    </source>
</evidence>
<feature type="transmembrane region" description="Helical" evidence="5">
    <location>
        <begin position="406"/>
        <end position="427"/>
    </location>
</feature>
<protein>
    <submittedName>
        <fullName evidence="6">Uncharacterized protein</fullName>
    </submittedName>
</protein>
<gene>
    <name evidence="6" type="ORF">FIBSPDRAFT_1042389</name>
</gene>
<feature type="transmembrane region" description="Helical" evidence="5">
    <location>
        <begin position="249"/>
        <end position="274"/>
    </location>
</feature>
<dbReference type="GO" id="GO:0005886">
    <property type="term" value="C:plasma membrane"/>
    <property type="evidence" value="ECO:0007669"/>
    <property type="project" value="TreeGrafter"/>
</dbReference>
<dbReference type="InterPro" id="IPR001046">
    <property type="entry name" value="NRAMP_fam"/>
</dbReference>
<keyword evidence="4 5" id="KW-0472">Membrane</keyword>
<dbReference type="PANTHER" id="PTHR11706">
    <property type="entry name" value="SOLUTE CARRIER PROTEIN FAMILY 11 MEMBER"/>
    <property type="match status" value="1"/>
</dbReference>
<evidence type="ECO:0000256" key="1">
    <source>
        <dbReference type="ARBA" id="ARBA00004141"/>
    </source>
</evidence>
<name>A0A166MKG7_9AGAM</name>
<evidence type="ECO:0000313" key="6">
    <source>
        <dbReference type="EMBL" id="KZP24090.1"/>
    </source>
</evidence>
<dbReference type="OrthoDB" id="409173at2759"/>
<dbReference type="Proteomes" id="UP000076532">
    <property type="component" value="Unassembled WGS sequence"/>
</dbReference>
<proteinExistence type="predicted"/>
<dbReference type="STRING" id="436010.A0A166MKG7"/>
<dbReference type="EMBL" id="KV417528">
    <property type="protein sequence ID" value="KZP24090.1"/>
    <property type="molecule type" value="Genomic_DNA"/>
</dbReference>
<reference evidence="6 7" key="1">
    <citation type="journal article" date="2016" name="Mol. Biol. Evol.">
        <title>Comparative Genomics of Early-Diverging Mushroom-Forming Fungi Provides Insights into the Origins of Lignocellulose Decay Capabilities.</title>
        <authorList>
            <person name="Nagy L.G."/>
            <person name="Riley R."/>
            <person name="Tritt A."/>
            <person name="Adam C."/>
            <person name="Daum C."/>
            <person name="Floudas D."/>
            <person name="Sun H."/>
            <person name="Yadav J.S."/>
            <person name="Pangilinan J."/>
            <person name="Larsson K.H."/>
            <person name="Matsuura K."/>
            <person name="Barry K."/>
            <person name="Labutti K."/>
            <person name="Kuo R."/>
            <person name="Ohm R.A."/>
            <person name="Bhattacharya S.S."/>
            <person name="Shirouzu T."/>
            <person name="Yoshinaga Y."/>
            <person name="Martin F.M."/>
            <person name="Grigoriev I.V."/>
            <person name="Hibbett D.S."/>
        </authorList>
    </citation>
    <scope>NUCLEOTIDE SEQUENCE [LARGE SCALE GENOMIC DNA]</scope>
    <source>
        <strain evidence="6 7">CBS 109695</strain>
    </source>
</reference>
<evidence type="ECO:0000313" key="7">
    <source>
        <dbReference type="Proteomes" id="UP000076532"/>
    </source>
</evidence>
<keyword evidence="3 5" id="KW-1133">Transmembrane helix</keyword>
<dbReference type="PANTHER" id="PTHR11706:SF101">
    <property type="entry name" value="MANGANESE TRANSPORTER SMF1"/>
    <property type="match status" value="1"/>
</dbReference>